<dbReference type="EMBL" id="BAABAH010000011">
    <property type="protein sequence ID" value="GAA3826193.1"/>
    <property type="molecule type" value="Genomic_DNA"/>
</dbReference>
<dbReference type="RefSeq" id="WP_344776733.1">
    <property type="nucleotide sequence ID" value="NZ_BAABAH010000011.1"/>
</dbReference>
<dbReference type="InterPro" id="IPR036691">
    <property type="entry name" value="Endo/exonu/phosph_ase_sf"/>
</dbReference>
<evidence type="ECO:0000313" key="4">
    <source>
        <dbReference type="Proteomes" id="UP001501821"/>
    </source>
</evidence>
<gene>
    <name evidence="3" type="ORF">GCM10022242_29380</name>
</gene>
<protein>
    <recommendedName>
        <fullName evidence="2">Endonuclease/exonuclease/phosphatase domain-containing protein</fullName>
    </recommendedName>
</protein>
<feature type="signal peptide" evidence="1">
    <location>
        <begin position="1"/>
        <end position="22"/>
    </location>
</feature>
<reference evidence="4" key="1">
    <citation type="journal article" date="2019" name="Int. J. Syst. Evol. Microbiol.">
        <title>The Global Catalogue of Microorganisms (GCM) 10K type strain sequencing project: providing services to taxonomists for standard genome sequencing and annotation.</title>
        <authorList>
            <consortium name="The Broad Institute Genomics Platform"/>
            <consortium name="The Broad Institute Genome Sequencing Center for Infectious Disease"/>
            <person name="Wu L."/>
            <person name="Ma J."/>
        </authorList>
    </citation>
    <scope>NUCLEOTIDE SEQUENCE [LARGE SCALE GENOMIC DNA]</scope>
    <source>
        <strain evidence="4">JCM 16953</strain>
    </source>
</reference>
<dbReference type="Gene3D" id="3.60.10.10">
    <property type="entry name" value="Endonuclease/exonuclease/phosphatase"/>
    <property type="match status" value="1"/>
</dbReference>
<dbReference type="InterPro" id="IPR005135">
    <property type="entry name" value="Endo/exonuclease/phosphatase"/>
</dbReference>
<keyword evidence="4" id="KW-1185">Reference proteome</keyword>
<evidence type="ECO:0000313" key="3">
    <source>
        <dbReference type="EMBL" id="GAA3826193.1"/>
    </source>
</evidence>
<dbReference type="Pfam" id="PF03372">
    <property type="entry name" value="Exo_endo_phos"/>
    <property type="match status" value="1"/>
</dbReference>
<keyword evidence="1" id="KW-0732">Signal</keyword>
<organism evidence="3 4">
    <name type="scientific">Nocardioides panacisoli</name>
    <dbReference type="NCBI Taxonomy" id="627624"/>
    <lineage>
        <taxon>Bacteria</taxon>
        <taxon>Bacillati</taxon>
        <taxon>Actinomycetota</taxon>
        <taxon>Actinomycetes</taxon>
        <taxon>Propionibacteriales</taxon>
        <taxon>Nocardioidaceae</taxon>
        <taxon>Nocardioides</taxon>
    </lineage>
</organism>
<proteinExistence type="predicted"/>
<feature type="chain" id="PRO_5047161775" description="Endonuclease/exonuclease/phosphatase domain-containing protein" evidence="1">
    <location>
        <begin position="23"/>
        <end position="270"/>
    </location>
</feature>
<comment type="caution">
    <text evidence="3">The sequence shown here is derived from an EMBL/GenBank/DDBJ whole genome shotgun (WGS) entry which is preliminary data.</text>
</comment>
<evidence type="ECO:0000256" key="1">
    <source>
        <dbReference type="SAM" id="SignalP"/>
    </source>
</evidence>
<feature type="domain" description="Endonuclease/exonuclease/phosphatase" evidence="2">
    <location>
        <begin position="43"/>
        <end position="198"/>
    </location>
</feature>
<sequence>MLGNLGKLCAALFVVALGLALAVPNATSEAPDKAKRGYGIKVMTFNILTSSMAAGGLDRAAEAAHQVQQTGRDVVSFQEVAGDQLHTLQRDLPGFHFYPRRTLGSYSSAIQIAWKTDELRVKDTGQIYRPFMGKQRAIPYVQLQDRRTGRSFFVVAIHNSPGGYEVERDISTTAEIKLIKQLEAKKGRPVLVIGDVNERDEFCRKVAHATDQISLGGRRKAPCPVPRHGGPDWMLGSWRGTDFSHYTKVYNHISDHPMVLGKVWVNTDGR</sequence>
<dbReference type="SUPFAM" id="SSF56219">
    <property type="entry name" value="DNase I-like"/>
    <property type="match status" value="1"/>
</dbReference>
<dbReference type="Proteomes" id="UP001501821">
    <property type="component" value="Unassembled WGS sequence"/>
</dbReference>
<name>A0ABP7IT00_9ACTN</name>
<evidence type="ECO:0000259" key="2">
    <source>
        <dbReference type="Pfam" id="PF03372"/>
    </source>
</evidence>
<accession>A0ABP7IT00</accession>